<keyword evidence="5 6" id="KW-0472">Membrane</keyword>
<dbReference type="InterPro" id="IPR037185">
    <property type="entry name" value="EmrE-like"/>
</dbReference>
<dbReference type="Pfam" id="PF00892">
    <property type="entry name" value="EamA"/>
    <property type="match status" value="2"/>
</dbReference>
<name>A0ABU9GRB9_9GAMM</name>
<feature type="transmembrane region" description="Helical" evidence="6">
    <location>
        <begin position="32"/>
        <end position="50"/>
    </location>
</feature>
<evidence type="ECO:0000313" key="8">
    <source>
        <dbReference type="EMBL" id="MEL0629821.1"/>
    </source>
</evidence>
<dbReference type="InterPro" id="IPR051258">
    <property type="entry name" value="Diverse_Substrate_Transporter"/>
</dbReference>
<feature type="transmembrane region" description="Helical" evidence="6">
    <location>
        <begin position="91"/>
        <end position="110"/>
    </location>
</feature>
<evidence type="ECO:0000256" key="2">
    <source>
        <dbReference type="ARBA" id="ARBA00022475"/>
    </source>
</evidence>
<keyword evidence="4 6" id="KW-1133">Transmembrane helix</keyword>
<dbReference type="InterPro" id="IPR000620">
    <property type="entry name" value="EamA_dom"/>
</dbReference>
<feature type="transmembrane region" description="Helical" evidence="6">
    <location>
        <begin position="117"/>
        <end position="136"/>
    </location>
</feature>
<organism evidence="8 9">
    <name type="scientific">Psychromonas aquatilis</name>
    <dbReference type="NCBI Taxonomy" id="2005072"/>
    <lineage>
        <taxon>Bacteria</taxon>
        <taxon>Pseudomonadati</taxon>
        <taxon>Pseudomonadota</taxon>
        <taxon>Gammaproteobacteria</taxon>
        <taxon>Alteromonadales</taxon>
        <taxon>Psychromonadaceae</taxon>
        <taxon>Psychromonas</taxon>
    </lineage>
</organism>
<keyword evidence="2" id="KW-1003">Cell membrane</keyword>
<keyword evidence="9" id="KW-1185">Reference proteome</keyword>
<proteinExistence type="predicted"/>
<feature type="transmembrane region" description="Helical" evidence="6">
    <location>
        <begin position="233"/>
        <end position="253"/>
    </location>
</feature>
<dbReference type="SUPFAM" id="SSF103481">
    <property type="entry name" value="Multidrug resistance efflux transporter EmrE"/>
    <property type="match status" value="2"/>
</dbReference>
<dbReference type="RefSeq" id="WP_341597953.1">
    <property type="nucleotide sequence ID" value="NZ_JBAKAZ010000031.1"/>
</dbReference>
<dbReference type="PANTHER" id="PTHR42920:SF5">
    <property type="entry name" value="EAMA DOMAIN-CONTAINING PROTEIN"/>
    <property type="match status" value="1"/>
</dbReference>
<evidence type="ECO:0000313" key="9">
    <source>
        <dbReference type="Proteomes" id="UP001369082"/>
    </source>
</evidence>
<dbReference type="Proteomes" id="UP001369082">
    <property type="component" value="Unassembled WGS sequence"/>
</dbReference>
<accession>A0ABU9GRB9</accession>
<feature type="domain" description="EamA" evidence="7">
    <location>
        <begin position="146"/>
        <end position="275"/>
    </location>
</feature>
<sequence>MRGEYHLVLATILAAIGWIASKLVIEGVPGDAFIAARFLIASFILLPFCYKEVLQLSLKQVLSVCFVGLLLTLGIQVWIFAISITNSLSEGAFIMSLAMIIAPFTSWLFFRVKPNRAFWLALPLAVIGMMLLSLTHGWQVEKSQWCFLLSAALFSMHFVFNKRVTNSVKPLVAIFLQLFTVGVISSVYVLLTREVQLELTQSVVFWFVVSTLVATSIRYLFQTLGQFSVKIETAALIMILEPVWTLVLSMTMLGEVLQVQKMLGAGVIFLSLFVYIKLSKK</sequence>
<evidence type="ECO:0000259" key="7">
    <source>
        <dbReference type="Pfam" id="PF00892"/>
    </source>
</evidence>
<comment type="caution">
    <text evidence="8">The sequence shown here is derived from an EMBL/GenBank/DDBJ whole genome shotgun (WGS) entry which is preliminary data.</text>
</comment>
<evidence type="ECO:0000256" key="3">
    <source>
        <dbReference type="ARBA" id="ARBA00022692"/>
    </source>
</evidence>
<protein>
    <submittedName>
        <fullName evidence="8">DMT family transporter</fullName>
    </submittedName>
</protein>
<dbReference type="EMBL" id="JBAKAZ010000031">
    <property type="protein sequence ID" value="MEL0629821.1"/>
    <property type="molecule type" value="Genomic_DNA"/>
</dbReference>
<feature type="transmembrane region" description="Helical" evidence="6">
    <location>
        <begin position="203"/>
        <end position="221"/>
    </location>
</feature>
<feature type="transmembrane region" description="Helical" evidence="6">
    <location>
        <begin position="142"/>
        <end position="160"/>
    </location>
</feature>
<evidence type="ECO:0000256" key="6">
    <source>
        <dbReference type="SAM" id="Phobius"/>
    </source>
</evidence>
<feature type="domain" description="EamA" evidence="7">
    <location>
        <begin position="3"/>
        <end position="133"/>
    </location>
</feature>
<evidence type="ECO:0000256" key="1">
    <source>
        <dbReference type="ARBA" id="ARBA00004651"/>
    </source>
</evidence>
<feature type="transmembrane region" description="Helical" evidence="6">
    <location>
        <begin position="172"/>
        <end position="191"/>
    </location>
</feature>
<comment type="subcellular location">
    <subcellularLocation>
        <location evidence="1">Cell membrane</location>
        <topology evidence="1">Multi-pass membrane protein</topology>
    </subcellularLocation>
</comment>
<feature type="transmembrane region" description="Helical" evidence="6">
    <location>
        <begin position="62"/>
        <end position="85"/>
    </location>
</feature>
<keyword evidence="3 6" id="KW-0812">Transmembrane</keyword>
<gene>
    <name evidence="8" type="ORF">V6256_09390</name>
</gene>
<evidence type="ECO:0000256" key="5">
    <source>
        <dbReference type="ARBA" id="ARBA00023136"/>
    </source>
</evidence>
<reference evidence="8 9" key="1">
    <citation type="submission" date="2024-02" db="EMBL/GenBank/DDBJ databases">
        <title>Bacteria isolated from the canopy kelp, Nereocystis luetkeana.</title>
        <authorList>
            <person name="Pfister C.A."/>
            <person name="Younker I.T."/>
            <person name="Light S.H."/>
        </authorList>
    </citation>
    <scope>NUCLEOTIDE SEQUENCE [LARGE SCALE GENOMIC DNA]</scope>
    <source>
        <strain evidence="8 9">TI.1.05</strain>
    </source>
</reference>
<evidence type="ECO:0000256" key="4">
    <source>
        <dbReference type="ARBA" id="ARBA00022989"/>
    </source>
</evidence>
<feature type="transmembrane region" description="Helical" evidence="6">
    <location>
        <begin position="259"/>
        <end position="278"/>
    </location>
</feature>
<dbReference type="PANTHER" id="PTHR42920">
    <property type="entry name" value="OS03G0707200 PROTEIN-RELATED"/>
    <property type="match status" value="1"/>
</dbReference>